<keyword evidence="2" id="KW-0998">Cell outer membrane</keyword>
<dbReference type="EMBL" id="CP149782">
    <property type="protein sequence ID" value="WYF43368.1"/>
    <property type="molecule type" value="Genomic_DNA"/>
</dbReference>
<keyword evidence="3" id="KW-0812">Transmembrane</keyword>
<dbReference type="AlphaFoldDB" id="A0AAU6PZC3"/>
<sequence length="320" mass="33420">MNGKTSARLGFTLIELLLAMAITLMLLGLVFTLVMGTNRLSGSLASSALSQHELLNAQELLGSRVREAAFIVPSGTSVTLPNTAKTRNLSGSATTVIGAAATPMLALVLPPRTAPTTSSPNCNPTASPPVTQECYRFIAYYPVRRSAWLAATVNGTTLDTDYPGASPANDAAWVLVEFTAYYATHALQVVDRTDAVSACNSSSAIDAQIVACLVADTKAALLPANLSFSSGTARLLLDGLVPGTVTPTYNLFTLQTSQTPISGVGPSMPGYGYGYTVPPYVSGVTFQLAAQVSPARACLRRAPTAWMRRPATSVVSSPSR</sequence>
<protein>
    <submittedName>
        <fullName evidence="4">Prepilin-type N-terminal cleavage/methylation domain-containing protein</fullName>
    </submittedName>
</protein>
<dbReference type="GO" id="GO:0009279">
    <property type="term" value="C:cell outer membrane"/>
    <property type="evidence" value="ECO:0007669"/>
    <property type="project" value="UniProtKB-SubCell"/>
</dbReference>
<dbReference type="RefSeq" id="WP_339093985.1">
    <property type="nucleotide sequence ID" value="NZ_CP149782.1"/>
</dbReference>
<dbReference type="NCBIfam" id="TIGR02532">
    <property type="entry name" value="IV_pilin_GFxxxE"/>
    <property type="match status" value="1"/>
</dbReference>
<gene>
    <name evidence="4" type="ORF">WDJ50_07965</name>
</gene>
<feature type="transmembrane region" description="Helical" evidence="3">
    <location>
        <begin position="12"/>
        <end position="35"/>
    </location>
</feature>
<name>A0AAU6PZC3_9DEIO</name>
<organism evidence="4">
    <name type="scientific">Deinococcus sp. VB142</name>
    <dbReference type="NCBI Taxonomy" id="3112952"/>
    <lineage>
        <taxon>Bacteria</taxon>
        <taxon>Thermotogati</taxon>
        <taxon>Deinococcota</taxon>
        <taxon>Deinococci</taxon>
        <taxon>Deinococcales</taxon>
        <taxon>Deinococcaceae</taxon>
        <taxon>Deinococcus</taxon>
    </lineage>
</organism>
<evidence type="ECO:0000256" key="1">
    <source>
        <dbReference type="ARBA" id="ARBA00004442"/>
    </source>
</evidence>
<comment type="subcellular location">
    <subcellularLocation>
        <location evidence="1">Cell outer membrane</location>
    </subcellularLocation>
</comment>
<evidence type="ECO:0000313" key="4">
    <source>
        <dbReference type="EMBL" id="WYF43368.1"/>
    </source>
</evidence>
<proteinExistence type="predicted"/>
<keyword evidence="3" id="KW-0472">Membrane</keyword>
<evidence type="ECO:0000256" key="2">
    <source>
        <dbReference type="ARBA" id="ARBA00023237"/>
    </source>
</evidence>
<keyword evidence="3" id="KW-1133">Transmembrane helix</keyword>
<accession>A0AAU6PZC3</accession>
<dbReference type="InterPro" id="IPR012902">
    <property type="entry name" value="N_methyl_site"/>
</dbReference>
<evidence type="ECO:0000256" key="3">
    <source>
        <dbReference type="SAM" id="Phobius"/>
    </source>
</evidence>
<dbReference type="Pfam" id="PF07963">
    <property type="entry name" value="N_methyl"/>
    <property type="match status" value="1"/>
</dbReference>
<reference evidence="4" key="1">
    <citation type="submission" date="2024-03" db="EMBL/GenBank/DDBJ databases">
        <title>Deinococcus weizhi sp. nov., isolated from human skin.</title>
        <authorList>
            <person name="Wei Z."/>
            <person name="Tian F."/>
            <person name="Yang C."/>
            <person name="Xin L.T."/>
            <person name="Wen Z.J."/>
            <person name="Lan K.C."/>
            <person name="Yu L."/>
            <person name="Zhe W."/>
            <person name="Dan F.D."/>
            <person name="Jun W."/>
            <person name="Rui Z."/>
            <person name="Yong X.J."/>
            <person name="Ting Y."/>
            <person name="Wei X."/>
            <person name="Xu Z.G."/>
            <person name="Xin Z."/>
            <person name="Dong F.G."/>
            <person name="Ni X.M."/>
            <person name="Zheng M.G."/>
            <person name="Chun Y."/>
            <person name="Qian W.X."/>
        </authorList>
    </citation>
    <scope>NUCLEOTIDE SEQUENCE</scope>
    <source>
        <strain evidence="4">VB142</strain>
    </source>
</reference>